<dbReference type="InterPro" id="IPR036259">
    <property type="entry name" value="MFS_trans_sf"/>
</dbReference>
<dbReference type="Proteomes" id="UP000029736">
    <property type="component" value="Unassembled WGS sequence"/>
</dbReference>
<name>A0A098RZR0_9BACT</name>
<keyword evidence="2" id="KW-1133">Transmembrane helix</keyword>
<evidence type="ECO:0000256" key="1">
    <source>
        <dbReference type="SAM" id="MobiDB-lite"/>
    </source>
</evidence>
<dbReference type="AlphaFoldDB" id="A0A098RZR0"/>
<proteinExistence type="predicted"/>
<feature type="compositionally biased region" description="Basic and acidic residues" evidence="1">
    <location>
        <begin position="444"/>
        <end position="455"/>
    </location>
</feature>
<keyword evidence="4" id="KW-1185">Reference proteome</keyword>
<feature type="transmembrane region" description="Helical" evidence="2">
    <location>
        <begin position="177"/>
        <end position="198"/>
    </location>
</feature>
<dbReference type="Gene3D" id="1.20.1250.20">
    <property type="entry name" value="MFS general substrate transporter like domains"/>
    <property type="match status" value="1"/>
</dbReference>
<organism evidence="3 4">
    <name type="scientific">Phaeodactylibacter xiamenensis</name>
    <dbReference type="NCBI Taxonomy" id="1524460"/>
    <lineage>
        <taxon>Bacteria</taxon>
        <taxon>Pseudomonadati</taxon>
        <taxon>Bacteroidota</taxon>
        <taxon>Saprospiria</taxon>
        <taxon>Saprospirales</taxon>
        <taxon>Haliscomenobacteraceae</taxon>
        <taxon>Phaeodactylibacter</taxon>
    </lineage>
</organism>
<accession>A0A098RZR0</accession>
<comment type="caution">
    <text evidence="3">The sequence shown here is derived from an EMBL/GenBank/DDBJ whole genome shotgun (WGS) entry which is preliminary data.</text>
</comment>
<keyword evidence="2" id="KW-0812">Transmembrane</keyword>
<reference evidence="3 4" key="1">
    <citation type="journal article" date="2014" name="Int. J. Syst. Evol. Microbiol.">
        <title>Phaeodactylibacter xiamenensis gen. nov., sp. nov., a member of the family Saprospiraceae isolated from the marine alga Phaeodactylum tricornutum.</title>
        <authorList>
            <person name="Chen Z.Jr."/>
            <person name="Lei X."/>
            <person name="Lai Q."/>
            <person name="Li Y."/>
            <person name="Zhang B."/>
            <person name="Zhang J."/>
            <person name="Zhang H."/>
            <person name="Yang L."/>
            <person name="Zheng W."/>
            <person name="Tian Y."/>
            <person name="Yu Z."/>
            <person name="Xu H.Jr."/>
            <person name="Zheng T."/>
        </authorList>
    </citation>
    <scope>NUCLEOTIDE SEQUENCE [LARGE SCALE GENOMIC DNA]</scope>
    <source>
        <strain evidence="3 4">KD52</strain>
    </source>
</reference>
<feature type="transmembrane region" description="Helical" evidence="2">
    <location>
        <begin position="288"/>
        <end position="306"/>
    </location>
</feature>
<feature type="transmembrane region" description="Helical" evidence="2">
    <location>
        <begin position="113"/>
        <end position="133"/>
    </location>
</feature>
<sequence length="463" mass="52058">MNQAPQRALFQTDDSPVCWHIGFQFPDLFLSMSPLQSVLNGYRQVPRHVIYLIVAQFFVQGINTAFFLLLNYYMAEEGFADYEVAEVLSYRFLAVFCLAFPIGLFIKGRRLKPFFYVATVATPVMSLVLLHAIGAGWTQVVNASAMLWGLAYTCMQITVLPFILLNARKEAHSEAISLSFLSFSGTICLIGIGNFILTQIDPAFFTEKRVLQGISVLGLTGAFFVSRIRVPEQLSQKVPFRKVLHGYDWGTIFKALTPTLIIAVGAGFTIPVINLFFLNVHGLPSDQFSLVGSLTFFLVAMTVAIMPYVRRSFGYKVAITFFQSASIFMLFALATTEYYAHLPFALGIAIGAYVLRQPLMSAAAPMTSELTMYYVGPRNQEIMSALNASVWSGSWFISMKLFGWLRQMEFRYVSIFLITVAMYIVGVAWYAYLIRQYERERQGEHSEGERTKLKPVEAGNKSP</sequence>
<evidence type="ECO:0000256" key="2">
    <source>
        <dbReference type="SAM" id="Phobius"/>
    </source>
</evidence>
<dbReference type="STRING" id="1524460.IX84_26520"/>
<feature type="transmembrane region" description="Helical" evidence="2">
    <location>
        <begin position="87"/>
        <end position="106"/>
    </location>
</feature>
<feature type="transmembrane region" description="Helical" evidence="2">
    <location>
        <begin position="145"/>
        <end position="165"/>
    </location>
</feature>
<gene>
    <name evidence="3" type="ORF">IX84_26520</name>
</gene>
<evidence type="ECO:0008006" key="5">
    <source>
        <dbReference type="Google" id="ProtNLM"/>
    </source>
</evidence>
<feature type="transmembrane region" description="Helical" evidence="2">
    <location>
        <begin position="410"/>
        <end position="432"/>
    </location>
</feature>
<feature type="transmembrane region" description="Helical" evidence="2">
    <location>
        <begin position="313"/>
        <end position="332"/>
    </location>
</feature>
<dbReference type="EMBL" id="JPOS01000084">
    <property type="protein sequence ID" value="KGE85644.1"/>
    <property type="molecule type" value="Genomic_DNA"/>
</dbReference>
<evidence type="ECO:0000313" key="3">
    <source>
        <dbReference type="EMBL" id="KGE85644.1"/>
    </source>
</evidence>
<dbReference type="PANTHER" id="PTHR23525">
    <property type="entry name" value="TRANSPORTER, PUTATIVE-RELATED"/>
    <property type="match status" value="1"/>
</dbReference>
<keyword evidence="2" id="KW-0472">Membrane</keyword>
<dbReference type="PANTHER" id="PTHR23525:SF1">
    <property type="entry name" value="NODULIN-LIKE DOMAIN-CONTAINING PROTEIN"/>
    <property type="match status" value="1"/>
</dbReference>
<feature type="region of interest" description="Disordered" evidence="1">
    <location>
        <begin position="444"/>
        <end position="463"/>
    </location>
</feature>
<protein>
    <recommendedName>
        <fullName evidence="5">Major facilitator superfamily (MFS) profile domain-containing protein</fullName>
    </recommendedName>
</protein>
<evidence type="ECO:0000313" key="4">
    <source>
        <dbReference type="Proteomes" id="UP000029736"/>
    </source>
</evidence>
<dbReference type="SUPFAM" id="SSF103473">
    <property type="entry name" value="MFS general substrate transporter"/>
    <property type="match status" value="1"/>
</dbReference>
<feature type="transmembrane region" description="Helical" evidence="2">
    <location>
        <begin position="210"/>
        <end position="230"/>
    </location>
</feature>
<feature type="transmembrane region" description="Helical" evidence="2">
    <location>
        <begin position="49"/>
        <end position="75"/>
    </location>
</feature>
<feature type="transmembrane region" description="Helical" evidence="2">
    <location>
        <begin position="251"/>
        <end position="276"/>
    </location>
</feature>